<comment type="caution">
    <text evidence="3">The sequence shown here is derived from an EMBL/GenBank/DDBJ whole genome shotgun (WGS) entry which is preliminary data.</text>
</comment>
<proteinExistence type="predicted"/>
<dbReference type="Proteomes" id="UP000270471">
    <property type="component" value="Unassembled WGS sequence"/>
</dbReference>
<dbReference type="GO" id="GO:0043190">
    <property type="term" value="C:ATP-binding cassette (ABC) transporter complex"/>
    <property type="evidence" value="ECO:0007669"/>
    <property type="project" value="InterPro"/>
</dbReference>
<keyword evidence="4" id="KW-1185">Reference proteome</keyword>
<dbReference type="AlphaFoldDB" id="A0A3M0I9F2"/>
<evidence type="ECO:0000313" key="4">
    <source>
        <dbReference type="Proteomes" id="UP000270471"/>
    </source>
</evidence>
<evidence type="ECO:0000259" key="2">
    <source>
        <dbReference type="Pfam" id="PF00496"/>
    </source>
</evidence>
<sequence>MRDSLRHRGIGLVAAVAAIATLSLSGCSGYASPDNENQHVLSLSARQAPASFAIGAYGGGEIMIQTSIFDTVLAFDQDGKIVPNLAKKFEYNKDRTILTLAIRDDATFSNGEAVDAQAVVDNLTAAKKAQGTAGLVDVKTIKATDKHTVVVTLSEPNASLVPNLAGVGGFVEAPSTIGTKAEATRPVGSGPYTLNLAETQIGEKYVLDKVKDHWRADDYPFDRIEISVIPDITAAVNGLQSGQLDHVVGVSLDQSKTLKGQFVTGVDNPTTWGNIWIADREGELVPALADVRVRRAINMALDRSALKKLAPGQRHGVDQIFSANGGAYLPKLKGHYPHDVEAARELTAEAGYSDGFSVTMPSTIASTEFEPFITQSLAEIGITVKWETTSLQDIVANLSSKKFAMFYFPSTYSGSDALDTESALGPVFNPFGTSTPEETKLLDAANASGEPNAFAGLNRYFTEEAWFAPVMANTFLWAHSKSVDYTPPALWGYSVLPWTVAED</sequence>
<dbReference type="SUPFAM" id="SSF53850">
    <property type="entry name" value="Periplasmic binding protein-like II"/>
    <property type="match status" value="1"/>
</dbReference>
<dbReference type="Gene3D" id="3.40.190.10">
    <property type="entry name" value="Periplasmic binding protein-like II"/>
    <property type="match status" value="1"/>
</dbReference>
<dbReference type="GO" id="GO:0015833">
    <property type="term" value="P:peptide transport"/>
    <property type="evidence" value="ECO:0007669"/>
    <property type="project" value="TreeGrafter"/>
</dbReference>
<gene>
    <name evidence="3" type="ORF">CTZ28_23800</name>
</gene>
<feature type="domain" description="Solute-binding protein family 5" evidence="2">
    <location>
        <begin position="80"/>
        <end position="427"/>
    </location>
</feature>
<dbReference type="InterPro" id="IPR030678">
    <property type="entry name" value="Peptide/Ni-bd"/>
</dbReference>
<dbReference type="GO" id="GO:0042597">
    <property type="term" value="C:periplasmic space"/>
    <property type="evidence" value="ECO:0007669"/>
    <property type="project" value="UniProtKB-ARBA"/>
</dbReference>
<protein>
    <recommendedName>
        <fullName evidence="2">Solute-binding protein family 5 domain-containing protein</fullName>
    </recommendedName>
</protein>
<dbReference type="EMBL" id="PENI01000016">
    <property type="protein sequence ID" value="RMB83393.1"/>
    <property type="molecule type" value="Genomic_DNA"/>
</dbReference>
<organism evidence="3 4">
    <name type="scientific">Streptomyces shenzhenensis</name>
    <dbReference type="NCBI Taxonomy" id="943815"/>
    <lineage>
        <taxon>Bacteria</taxon>
        <taxon>Bacillati</taxon>
        <taxon>Actinomycetota</taxon>
        <taxon>Actinomycetes</taxon>
        <taxon>Kitasatosporales</taxon>
        <taxon>Streptomycetaceae</taxon>
        <taxon>Streptomyces</taxon>
    </lineage>
</organism>
<keyword evidence="1" id="KW-0732">Signal</keyword>
<dbReference type="PIRSF" id="PIRSF002741">
    <property type="entry name" value="MppA"/>
    <property type="match status" value="1"/>
</dbReference>
<dbReference type="PANTHER" id="PTHR30290:SF38">
    <property type="entry name" value="D,D-DIPEPTIDE-BINDING PERIPLASMIC PROTEIN DDPA-RELATED"/>
    <property type="match status" value="1"/>
</dbReference>
<dbReference type="InterPro" id="IPR039424">
    <property type="entry name" value="SBP_5"/>
</dbReference>
<dbReference type="Pfam" id="PF00496">
    <property type="entry name" value="SBP_bac_5"/>
    <property type="match status" value="1"/>
</dbReference>
<dbReference type="Gene3D" id="3.10.105.10">
    <property type="entry name" value="Dipeptide-binding Protein, Domain 3"/>
    <property type="match status" value="1"/>
</dbReference>
<accession>A0A3M0I9F2</accession>
<dbReference type="PROSITE" id="PS51257">
    <property type="entry name" value="PROKAR_LIPOPROTEIN"/>
    <property type="match status" value="1"/>
</dbReference>
<dbReference type="InterPro" id="IPR000914">
    <property type="entry name" value="SBP_5_dom"/>
</dbReference>
<dbReference type="RefSeq" id="WP_121891747.1">
    <property type="nucleotide sequence ID" value="NZ_PENI01000016.1"/>
</dbReference>
<evidence type="ECO:0000256" key="1">
    <source>
        <dbReference type="ARBA" id="ARBA00022729"/>
    </source>
</evidence>
<name>A0A3M0I9F2_9ACTN</name>
<dbReference type="GO" id="GO:1904680">
    <property type="term" value="F:peptide transmembrane transporter activity"/>
    <property type="evidence" value="ECO:0007669"/>
    <property type="project" value="TreeGrafter"/>
</dbReference>
<dbReference type="PANTHER" id="PTHR30290">
    <property type="entry name" value="PERIPLASMIC BINDING COMPONENT OF ABC TRANSPORTER"/>
    <property type="match status" value="1"/>
</dbReference>
<reference evidence="3 4" key="1">
    <citation type="submission" date="2017-11" db="EMBL/GenBank/DDBJ databases">
        <title>Draft genome of actinobacteria isolated from guarana (Paullinia cupana (Mart.) Ducke.</title>
        <authorList>
            <person name="Siqueira K.A."/>
            <person name="Liotti R.G."/>
            <person name="Mendes T.A.O."/>
            <person name="Soares M.A."/>
        </authorList>
    </citation>
    <scope>NUCLEOTIDE SEQUENCE [LARGE SCALE GENOMIC DNA]</scope>
    <source>
        <strain evidence="3 4">193</strain>
    </source>
</reference>
<evidence type="ECO:0000313" key="3">
    <source>
        <dbReference type="EMBL" id="RMB83393.1"/>
    </source>
</evidence>
<dbReference type="OrthoDB" id="9803988at2"/>